<dbReference type="GO" id="GO:0005886">
    <property type="term" value="C:plasma membrane"/>
    <property type="evidence" value="ECO:0007669"/>
    <property type="project" value="TreeGrafter"/>
</dbReference>
<dbReference type="GO" id="GO:0006935">
    <property type="term" value="P:chemotaxis"/>
    <property type="evidence" value="ECO:0007669"/>
    <property type="project" value="UniProtKB-KW"/>
</dbReference>
<dbReference type="CDD" id="cd06225">
    <property type="entry name" value="HAMP"/>
    <property type="match status" value="1"/>
</dbReference>
<evidence type="ECO:0000256" key="3">
    <source>
        <dbReference type="PROSITE-ProRule" id="PRU00284"/>
    </source>
</evidence>
<dbReference type="SMART" id="SM00283">
    <property type="entry name" value="MA"/>
    <property type="match status" value="1"/>
</dbReference>
<dbReference type="InterPro" id="IPR047347">
    <property type="entry name" value="YvaQ-like_sensor"/>
</dbReference>
<evidence type="ECO:0000256" key="1">
    <source>
        <dbReference type="ARBA" id="ARBA00022500"/>
    </source>
</evidence>
<keyword evidence="3" id="KW-0807">Transducer</keyword>
<dbReference type="InterPro" id="IPR003660">
    <property type="entry name" value="HAMP_dom"/>
</dbReference>
<dbReference type="Gene3D" id="1.10.287.950">
    <property type="entry name" value="Methyl-accepting chemotaxis protein"/>
    <property type="match status" value="1"/>
</dbReference>
<sequence>MNFFENIKVRTKLMLSFIIMALLIAVVGAIGIMSLRTVNVNSEEMYSNRLQSVYMLTDMEQNLTEIKSDMLQLVYVKDASKKSDLEKDIQLNKDEDEKYIENYEKLPKNDTEKQMWSTFKSYVNKYITLRENTIKLIDAGNFDKAVKQYGQIATTRDAMFSSLDKLISVNTDNAKIKNSNNHAVFLSSNKIMTILIIVGLVFAIGLSLLLNSCIAGPLKLAVENIKVIAKGDFTTVVPLGRKDEIGELADVVYMMQKDLTELVKGIMSNSQEISASSEELSATVEELSAKAEEIDGAVKNITSGIEENSASSEEITASIEEVNSSINELSGKAAEGSNNANQSKERAVKVKKKGKDAIKEVRNLYEEKKNHMLQAIEEGKIVDDIKIMADTIADISGQTNLLALNAAIEAARAGEQGKGFAVVAEEVRELAEQSSQAVTGIQDTIVKVQDAFKNISENGNDVLKFINEDVDPQFQDFGNMGSQYYSDSDFVSRMSEEIASMSEELTATVSQVSNAVQNMAENSQNSSEHSEAIKASIDETTKAIVEVSKTAQSQAELAQKLNEMVQKFKISSDS</sequence>
<dbReference type="SMART" id="SM00304">
    <property type="entry name" value="HAMP"/>
    <property type="match status" value="1"/>
</dbReference>
<evidence type="ECO:0000313" key="7">
    <source>
        <dbReference type="EMBL" id="OBR93294.1"/>
    </source>
</evidence>
<keyword evidence="1" id="KW-0145">Chemotaxis</keyword>
<keyword evidence="4" id="KW-0812">Transmembrane</keyword>
<evidence type="ECO:0000259" key="5">
    <source>
        <dbReference type="PROSITE" id="PS50111"/>
    </source>
</evidence>
<dbReference type="GO" id="GO:0007165">
    <property type="term" value="P:signal transduction"/>
    <property type="evidence" value="ECO:0007669"/>
    <property type="project" value="UniProtKB-KW"/>
</dbReference>
<evidence type="ECO:0000259" key="6">
    <source>
        <dbReference type="PROSITE" id="PS50885"/>
    </source>
</evidence>
<proteinExistence type="inferred from homology"/>
<keyword evidence="8" id="KW-1185">Reference proteome</keyword>
<evidence type="ECO:0000256" key="4">
    <source>
        <dbReference type="SAM" id="Phobius"/>
    </source>
</evidence>
<dbReference type="InterPro" id="IPR004090">
    <property type="entry name" value="Chemotax_Me-accpt_rcpt"/>
</dbReference>
<dbReference type="PANTHER" id="PTHR43531">
    <property type="entry name" value="PROTEIN ICFG"/>
    <property type="match status" value="1"/>
</dbReference>
<reference evidence="7 8" key="1">
    <citation type="journal article" date="2012" name="Front. Microbiol.">
        <title>Draft Genome Sequence of the Virulent Strain 01-B526 of the Fish Pathogen Aeromonas salmonicida.</title>
        <authorList>
            <person name="Charette S.J."/>
            <person name="Brochu F."/>
            <person name="Boyle B."/>
            <person name="Filion G."/>
            <person name="Tanaka K.H."/>
            <person name="Derome N."/>
        </authorList>
    </citation>
    <scope>NUCLEOTIDE SEQUENCE [LARGE SCALE GENOMIC DNA]</scope>
    <source>
        <strain evidence="7 8">P11</strain>
    </source>
</reference>
<dbReference type="CDD" id="cd19411">
    <property type="entry name" value="MCP2201-like_sensor"/>
    <property type="match status" value="1"/>
</dbReference>
<keyword evidence="4" id="KW-0472">Membrane</keyword>
<dbReference type="Pfam" id="PF00015">
    <property type="entry name" value="MCPsignal"/>
    <property type="match status" value="1"/>
</dbReference>
<gene>
    <name evidence="7" type="primary">yoaH_1</name>
    <name evidence="7" type="ORF">CLRAG_20300</name>
</gene>
<dbReference type="InterPro" id="IPR024478">
    <property type="entry name" value="HlyB_4HB_MCP"/>
</dbReference>
<feature type="domain" description="Methyl-accepting transducer" evidence="5">
    <location>
        <begin position="283"/>
        <end position="534"/>
    </location>
</feature>
<protein>
    <submittedName>
        <fullName evidence="7">Putative methyl-accepting chemotaxis protein YoaH</fullName>
    </submittedName>
</protein>
<dbReference type="GO" id="GO:0004888">
    <property type="term" value="F:transmembrane signaling receptor activity"/>
    <property type="evidence" value="ECO:0007669"/>
    <property type="project" value="InterPro"/>
</dbReference>
<dbReference type="PROSITE" id="PS50885">
    <property type="entry name" value="HAMP"/>
    <property type="match status" value="1"/>
</dbReference>
<feature type="transmembrane region" description="Helical" evidence="4">
    <location>
        <begin position="191"/>
        <end position="210"/>
    </location>
</feature>
<name>A0A1A6AT90_9CLOT</name>
<dbReference type="EMBL" id="LROS01000021">
    <property type="protein sequence ID" value="OBR93294.1"/>
    <property type="molecule type" value="Genomic_DNA"/>
</dbReference>
<keyword evidence="4" id="KW-1133">Transmembrane helix</keyword>
<dbReference type="PRINTS" id="PR00260">
    <property type="entry name" value="CHEMTRNSDUCR"/>
</dbReference>
<dbReference type="Pfam" id="PF00672">
    <property type="entry name" value="HAMP"/>
    <property type="match status" value="1"/>
</dbReference>
<dbReference type="AlphaFoldDB" id="A0A1A6AT90"/>
<accession>A0A1A6AT90</accession>
<evidence type="ECO:0000313" key="8">
    <source>
        <dbReference type="Proteomes" id="UP000093954"/>
    </source>
</evidence>
<feature type="domain" description="HAMP" evidence="6">
    <location>
        <begin position="214"/>
        <end position="264"/>
    </location>
</feature>
<dbReference type="Pfam" id="PF12729">
    <property type="entry name" value="4HB_MCP_1"/>
    <property type="match status" value="1"/>
</dbReference>
<dbReference type="PANTHER" id="PTHR43531:SF11">
    <property type="entry name" value="METHYL-ACCEPTING CHEMOTAXIS PROTEIN 3"/>
    <property type="match status" value="1"/>
</dbReference>
<evidence type="ECO:0000256" key="2">
    <source>
        <dbReference type="ARBA" id="ARBA00029447"/>
    </source>
</evidence>
<feature type="transmembrane region" description="Helical" evidence="4">
    <location>
        <begin position="13"/>
        <end position="35"/>
    </location>
</feature>
<dbReference type="PROSITE" id="PS50111">
    <property type="entry name" value="CHEMOTAXIS_TRANSDUC_2"/>
    <property type="match status" value="1"/>
</dbReference>
<comment type="caution">
    <text evidence="7">The sequence shown here is derived from an EMBL/GenBank/DDBJ whole genome shotgun (WGS) entry which is preliminary data.</text>
</comment>
<organism evidence="7 8">
    <name type="scientific">Clostridium ragsdalei P11</name>
    <dbReference type="NCBI Taxonomy" id="1353534"/>
    <lineage>
        <taxon>Bacteria</taxon>
        <taxon>Bacillati</taxon>
        <taxon>Bacillota</taxon>
        <taxon>Clostridia</taxon>
        <taxon>Eubacteriales</taxon>
        <taxon>Clostridiaceae</taxon>
        <taxon>Clostridium</taxon>
    </lineage>
</organism>
<dbReference type="RefSeq" id="WP_065078311.1">
    <property type="nucleotide sequence ID" value="NZ_LROS01000021.1"/>
</dbReference>
<comment type="similarity">
    <text evidence="2">Belongs to the methyl-accepting chemotaxis (MCP) protein family.</text>
</comment>
<dbReference type="InterPro" id="IPR051310">
    <property type="entry name" value="MCP_chemotaxis"/>
</dbReference>
<dbReference type="Proteomes" id="UP000093954">
    <property type="component" value="Unassembled WGS sequence"/>
</dbReference>
<dbReference type="PATRIC" id="fig|1353534.3.peg.2064"/>
<dbReference type="SUPFAM" id="SSF58104">
    <property type="entry name" value="Methyl-accepting chemotaxis protein (MCP) signaling domain"/>
    <property type="match status" value="1"/>
</dbReference>
<dbReference type="InterPro" id="IPR004089">
    <property type="entry name" value="MCPsignal_dom"/>
</dbReference>